<organism evidence="7 8">
    <name type="scientific">Terribacillus halophilus</name>
    <dbReference type="NCBI Taxonomy" id="361279"/>
    <lineage>
        <taxon>Bacteria</taxon>
        <taxon>Bacillati</taxon>
        <taxon>Bacillota</taxon>
        <taxon>Bacilli</taxon>
        <taxon>Bacillales</taxon>
        <taxon>Bacillaceae</taxon>
        <taxon>Terribacillus</taxon>
    </lineage>
</organism>
<feature type="transmembrane region" description="Helical" evidence="5">
    <location>
        <begin position="21"/>
        <end position="37"/>
    </location>
</feature>
<feature type="transmembrane region" description="Helical" evidence="5">
    <location>
        <begin position="152"/>
        <end position="173"/>
    </location>
</feature>
<dbReference type="OrthoDB" id="3182222at2"/>
<keyword evidence="3 5" id="KW-1133">Transmembrane helix</keyword>
<dbReference type="Proteomes" id="UP000198666">
    <property type="component" value="Unassembled WGS sequence"/>
</dbReference>
<dbReference type="InterPro" id="IPR013525">
    <property type="entry name" value="ABC2_TM"/>
</dbReference>
<protein>
    <submittedName>
        <fullName evidence="7">ABC-2 type transport system permease protein</fullName>
    </submittedName>
</protein>
<gene>
    <name evidence="7" type="ORF">SAMN05421663_10685</name>
</gene>
<evidence type="ECO:0000259" key="6">
    <source>
        <dbReference type="Pfam" id="PF12698"/>
    </source>
</evidence>
<feature type="transmembrane region" description="Helical" evidence="5">
    <location>
        <begin position="49"/>
        <end position="70"/>
    </location>
</feature>
<feature type="transmembrane region" description="Helical" evidence="5">
    <location>
        <begin position="120"/>
        <end position="145"/>
    </location>
</feature>
<dbReference type="GO" id="GO:0016020">
    <property type="term" value="C:membrane"/>
    <property type="evidence" value="ECO:0007669"/>
    <property type="project" value="UniProtKB-SubCell"/>
</dbReference>
<proteinExistence type="predicted"/>
<feature type="transmembrane region" description="Helical" evidence="5">
    <location>
        <begin position="210"/>
        <end position="228"/>
    </location>
</feature>
<dbReference type="Pfam" id="PF12698">
    <property type="entry name" value="ABC2_membrane_3"/>
    <property type="match status" value="1"/>
</dbReference>
<sequence>MNAARISAIIVKEYHDLKANVQVLMMLLIPIFLAVLYSRMGDDGKEFSFVFVSLFSLTFVTMYVQSMLISEEKEKNTLQALLMSPANTVEIMVGKSTMTVIITIISLVISWFIMDIELNNLGILLLVFILSVVLFLCIGTIVGLISKNLIQTGVYIMPFMFLFGLAPMIQLYFSESWIGDILSYSPSVFTMDISMSALEGSAFSSYQTDLLWLAGWMIVGLIGTFMLLKKNSLSN</sequence>
<evidence type="ECO:0000256" key="4">
    <source>
        <dbReference type="ARBA" id="ARBA00023136"/>
    </source>
</evidence>
<evidence type="ECO:0000256" key="2">
    <source>
        <dbReference type="ARBA" id="ARBA00022692"/>
    </source>
</evidence>
<keyword evidence="2 5" id="KW-0812">Transmembrane</keyword>
<comment type="subcellular location">
    <subcellularLocation>
        <location evidence="1">Membrane</location>
        <topology evidence="1">Multi-pass membrane protein</topology>
    </subcellularLocation>
</comment>
<dbReference type="EMBL" id="FMZB01000006">
    <property type="protein sequence ID" value="SDD04570.1"/>
    <property type="molecule type" value="Genomic_DNA"/>
</dbReference>
<accession>A0A1G6RIT4</accession>
<dbReference type="AlphaFoldDB" id="A0A1G6RIT4"/>
<keyword evidence="8" id="KW-1185">Reference proteome</keyword>
<evidence type="ECO:0000256" key="3">
    <source>
        <dbReference type="ARBA" id="ARBA00022989"/>
    </source>
</evidence>
<feature type="transmembrane region" description="Helical" evidence="5">
    <location>
        <begin position="91"/>
        <end position="114"/>
    </location>
</feature>
<dbReference type="STRING" id="361279.SAMN05421663_10685"/>
<evidence type="ECO:0000313" key="8">
    <source>
        <dbReference type="Proteomes" id="UP000198666"/>
    </source>
</evidence>
<dbReference type="RefSeq" id="WP_093727464.1">
    <property type="nucleotide sequence ID" value="NZ_FMZB01000006.1"/>
</dbReference>
<dbReference type="GO" id="GO:0140359">
    <property type="term" value="F:ABC-type transporter activity"/>
    <property type="evidence" value="ECO:0007669"/>
    <property type="project" value="InterPro"/>
</dbReference>
<reference evidence="8" key="1">
    <citation type="submission" date="2016-10" db="EMBL/GenBank/DDBJ databases">
        <authorList>
            <person name="Varghese N."/>
            <person name="Submissions S."/>
        </authorList>
    </citation>
    <scope>NUCLEOTIDE SEQUENCE [LARGE SCALE GENOMIC DNA]</scope>
    <source>
        <strain evidence="8">DSM 21620</strain>
    </source>
</reference>
<feature type="domain" description="ABC-2 type transporter transmembrane" evidence="6">
    <location>
        <begin position="50"/>
        <end position="223"/>
    </location>
</feature>
<evidence type="ECO:0000256" key="1">
    <source>
        <dbReference type="ARBA" id="ARBA00004141"/>
    </source>
</evidence>
<name>A0A1G6RIT4_9BACI</name>
<keyword evidence="4 5" id="KW-0472">Membrane</keyword>
<evidence type="ECO:0000313" key="7">
    <source>
        <dbReference type="EMBL" id="SDD04570.1"/>
    </source>
</evidence>
<evidence type="ECO:0000256" key="5">
    <source>
        <dbReference type="SAM" id="Phobius"/>
    </source>
</evidence>